<evidence type="ECO:0000313" key="3">
    <source>
        <dbReference type="RefSeq" id="XP_026494380.2"/>
    </source>
</evidence>
<dbReference type="Pfam" id="PF07841">
    <property type="entry name" value="DM4_12"/>
    <property type="match status" value="1"/>
</dbReference>
<sequence length="272" mass="29787">MTMVFLHTIVPKQALERFVYSVHVNAERDSDIRGLAEMGLKIIVLSLLIACLGVMGNYRNDGFMPSTGYQRTEDQLAEPSSRAEKNRDERDSQDRIQRFGISGYGGTGSYGGSAPGLYGPVKIDLGGVLIGSILGFGAVIILPKIIHAFSYGYGGYGRSTESDFSQVSDMINKFDETLTRYNIDSSSCMLRLACSYVQLANENTITGNATDFDGMLTNLSSNSLVRRMLEGTSIYEAMSAGQSLDNDCQQLYPKCKLDKKTVVKMITQLVPS</sequence>
<dbReference type="GeneID" id="113399452"/>
<name>A0A8B8IBH5_VANTA</name>
<protein>
    <submittedName>
        <fullName evidence="3">Uncharacterized protein LOC113399452</fullName>
    </submittedName>
</protein>
<dbReference type="Proteomes" id="UP001652626">
    <property type="component" value="Chromosome 19"/>
</dbReference>
<proteinExistence type="predicted"/>
<accession>A0A8B8IBH5</accession>
<evidence type="ECO:0000256" key="1">
    <source>
        <dbReference type="SAM" id="Phobius"/>
    </source>
</evidence>
<feature type="transmembrane region" description="Helical" evidence="1">
    <location>
        <begin position="38"/>
        <end position="58"/>
    </location>
</feature>
<feature type="transmembrane region" description="Helical" evidence="1">
    <location>
        <begin position="125"/>
        <end position="142"/>
    </location>
</feature>
<keyword evidence="1" id="KW-0472">Membrane</keyword>
<dbReference type="AlphaFoldDB" id="A0A8B8IBH5"/>
<dbReference type="OrthoDB" id="6356735at2759"/>
<keyword evidence="2" id="KW-1185">Reference proteome</keyword>
<evidence type="ECO:0000313" key="2">
    <source>
        <dbReference type="Proteomes" id="UP001652626"/>
    </source>
</evidence>
<dbReference type="InterPro" id="IPR006631">
    <property type="entry name" value="DM4_12"/>
</dbReference>
<dbReference type="RefSeq" id="XP_026494380.2">
    <property type="nucleotide sequence ID" value="XM_026638595.2"/>
</dbReference>
<keyword evidence="1" id="KW-1133">Transmembrane helix</keyword>
<organism evidence="2 3">
    <name type="scientific">Vanessa tameamea</name>
    <name type="common">Kamehameha butterfly</name>
    <dbReference type="NCBI Taxonomy" id="334116"/>
    <lineage>
        <taxon>Eukaryota</taxon>
        <taxon>Metazoa</taxon>
        <taxon>Ecdysozoa</taxon>
        <taxon>Arthropoda</taxon>
        <taxon>Hexapoda</taxon>
        <taxon>Insecta</taxon>
        <taxon>Pterygota</taxon>
        <taxon>Neoptera</taxon>
        <taxon>Endopterygota</taxon>
        <taxon>Lepidoptera</taxon>
        <taxon>Glossata</taxon>
        <taxon>Ditrysia</taxon>
        <taxon>Papilionoidea</taxon>
        <taxon>Nymphalidae</taxon>
        <taxon>Nymphalinae</taxon>
        <taxon>Vanessa</taxon>
    </lineage>
</organism>
<keyword evidence="1" id="KW-0812">Transmembrane</keyword>
<reference evidence="3" key="1">
    <citation type="submission" date="2025-08" db="UniProtKB">
        <authorList>
            <consortium name="RefSeq"/>
        </authorList>
    </citation>
    <scope>IDENTIFICATION</scope>
    <source>
        <tissue evidence="3">Whole body</tissue>
    </source>
</reference>
<gene>
    <name evidence="3" type="primary">LOC113399452</name>
</gene>
<dbReference type="OMA" id="MQRAVCG"/>